<name>A0A0V1G4A0_TRIPS</name>
<protein>
    <submittedName>
        <fullName evidence="2">Uncharacterized protein</fullName>
    </submittedName>
</protein>
<feature type="compositionally biased region" description="Low complexity" evidence="1">
    <location>
        <begin position="119"/>
        <end position="129"/>
    </location>
</feature>
<comment type="caution">
    <text evidence="2">The sequence shown here is derived from an EMBL/GenBank/DDBJ whole genome shotgun (WGS) entry which is preliminary data.</text>
</comment>
<feature type="compositionally biased region" description="Polar residues" evidence="1">
    <location>
        <begin position="67"/>
        <end position="77"/>
    </location>
</feature>
<feature type="compositionally biased region" description="Basic residues" evidence="1">
    <location>
        <begin position="80"/>
        <end position="94"/>
    </location>
</feature>
<feature type="compositionally biased region" description="Low complexity" evidence="1">
    <location>
        <begin position="167"/>
        <end position="178"/>
    </location>
</feature>
<evidence type="ECO:0000313" key="3">
    <source>
        <dbReference type="Proteomes" id="UP000054995"/>
    </source>
</evidence>
<dbReference type="Proteomes" id="UP000054995">
    <property type="component" value="Unassembled WGS sequence"/>
</dbReference>
<dbReference type="AlphaFoldDB" id="A0A0V1G4A0"/>
<feature type="compositionally biased region" description="Low complexity" evidence="1">
    <location>
        <begin position="54"/>
        <end position="66"/>
    </location>
</feature>
<reference evidence="2 3" key="1">
    <citation type="submission" date="2015-01" db="EMBL/GenBank/DDBJ databases">
        <title>Evolution of Trichinella species and genotypes.</title>
        <authorList>
            <person name="Korhonen P.K."/>
            <person name="Edoardo P."/>
            <person name="Giuseppe L.R."/>
            <person name="Gasser R.B."/>
        </authorList>
    </citation>
    <scope>NUCLEOTIDE SEQUENCE [LARGE SCALE GENOMIC DNA]</scope>
    <source>
        <strain evidence="2">ISS470</strain>
    </source>
</reference>
<dbReference type="EMBL" id="JYDT01000004">
    <property type="protein sequence ID" value="KRY93021.1"/>
    <property type="molecule type" value="Genomic_DNA"/>
</dbReference>
<evidence type="ECO:0000313" key="2">
    <source>
        <dbReference type="EMBL" id="KRY93021.1"/>
    </source>
</evidence>
<feature type="compositionally biased region" description="Low complexity" evidence="1">
    <location>
        <begin position="99"/>
        <end position="110"/>
    </location>
</feature>
<sequence length="191" mass="20111">MVVGGGDDDDDGEVGRGPLDIGYCILRCIIANNNGRPNRLEQSSDWMVKHEASRLQASEASASSSSTTGVAEQQFENSKSKKATSKKKSHRSKKATKESSSTLSSAMVSSGNGDEKVSSSKLSKSSNVKMDGCTSEGDTVNSRSHRARSADTPKREEDPAKKSSLKSRVAVVDSAQSSSSSACILGQCIVC</sequence>
<feature type="compositionally biased region" description="Basic and acidic residues" evidence="1">
    <location>
        <begin position="148"/>
        <end position="161"/>
    </location>
</feature>
<evidence type="ECO:0000256" key="1">
    <source>
        <dbReference type="SAM" id="MobiDB-lite"/>
    </source>
</evidence>
<feature type="compositionally biased region" description="Polar residues" evidence="1">
    <location>
        <begin position="35"/>
        <end position="45"/>
    </location>
</feature>
<accession>A0A0V1G4A0</accession>
<organism evidence="2 3">
    <name type="scientific">Trichinella pseudospiralis</name>
    <name type="common">Parasitic roundworm</name>
    <dbReference type="NCBI Taxonomy" id="6337"/>
    <lineage>
        <taxon>Eukaryota</taxon>
        <taxon>Metazoa</taxon>
        <taxon>Ecdysozoa</taxon>
        <taxon>Nematoda</taxon>
        <taxon>Enoplea</taxon>
        <taxon>Dorylaimia</taxon>
        <taxon>Trichinellida</taxon>
        <taxon>Trichinellidae</taxon>
        <taxon>Trichinella</taxon>
    </lineage>
</organism>
<proteinExistence type="predicted"/>
<feature type="region of interest" description="Disordered" evidence="1">
    <location>
        <begin position="35"/>
        <end position="178"/>
    </location>
</feature>
<gene>
    <name evidence="2" type="ORF">T4D_3645</name>
</gene>
<dbReference type="OrthoDB" id="10646287at2759"/>
<keyword evidence="3" id="KW-1185">Reference proteome</keyword>